<evidence type="ECO:0000313" key="7">
    <source>
        <dbReference type="Proteomes" id="UP000494105"/>
    </source>
</evidence>
<feature type="transmembrane region" description="Helical" evidence="4">
    <location>
        <begin position="257"/>
        <end position="278"/>
    </location>
</feature>
<dbReference type="PROSITE" id="PS50850">
    <property type="entry name" value="MFS"/>
    <property type="match status" value="1"/>
</dbReference>
<dbReference type="SUPFAM" id="SSF103473">
    <property type="entry name" value="MFS general substrate transporter"/>
    <property type="match status" value="1"/>
</dbReference>
<evidence type="ECO:0000259" key="5">
    <source>
        <dbReference type="PROSITE" id="PS50850"/>
    </source>
</evidence>
<evidence type="ECO:0000256" key="3">
    <source>
        <dbReference type="ARBA" id="ARBA00023136"/>
    </source>
</evidence>
<feature type="transmembrane region" description="Helical" evidence="4">
    <location>
        <begin position="107"/>
        <end position="129"/>
    </location>
</feature>
<feature type="transmembrane region" description="Helical" evidence="4">
    <location>
        <begin position="290"/>
        <end position="310"/>
    </location>
</feature>
<evidence type="ECO:0000256" key="2">
    <source>
        <dbReference type="ARBA" id="ARBA00022989"/>
    </source>
</evidence>
<dbReference type="PANTHER" id="PTHR23539">
    <property type="entry name" value="MFS TRANSPORTER"/>
    <property type="match status" value="1"/>
</dbReference>
<dbReference type="InterPro" id="IPR020846">
    <property type="entry name" value="MFS_dom"/>
</dbReference>
<protein>
    <submittedName>
        <fullName evidence="6">Putative MFS-type transporter</fullName>
    </submittedName>
</protein>
<feature type="domain" description="Major facilitator superfamily (MFS) profile" evidence="5">
    <location>
        <begin position="222"/>
        <end position="415"/>
    </location>
</feature>
<sequence>MTPSHTQARSLQWLSGVNFFLADVRDGLGPFLGVFLLSHGWRADDIGYLMTAAGLAGMLATTPMGAWVDASRRKRGLLAGATIVLIASNLALWAWPVASVAASTQILAAIVGALFGPAIMGLTLGIAGPRGLPRQLGLNEAWNHAGNVVAAALAGLAGYRWGLSAVFVLMVLMPLGAFVCLYRIRPQDIDHDVARGLEPAIASEGAAAPPPSMWRVLAGSRELRLVALTMLLFHLGNAAMLPLLGQATIARGQADPSAYTALTIIVAQLVMVPVALLSGRYAKQHGYWRLVALACGVLPLRGLLAAVWPSPWALIPVQVMDGIAAGLLGVALPGLVALLLRGTGHVNAGLGAIMAIQGIGAALSPAVAGWVAQRYGYGSAFLVLSAIAAAAAGAWMLNNRVRGEADSAQAMQPGP</sequence>
<organism evidence="6 7">
    <name type="scientific">Achromobacter piechaudii</name>
    <dbReference type="NCBI Taxonomy" id="72556"/>
    <lineage>
        <taxon>Bacteria</taxon>
        <taxon>Pseudomonadati</taxon>
        <taxon>Pseudomonadota</taxon>
        <taxon>Betaproteobacteria</taxon>
        <taxon>Burkholderiales</taxon>
        <taxon>Alcaligenaceae</taxon>
        <taxon>Achromobacter</taxon>
    </lineage>
</organism>
<dbReference type="Proteomes" id="UP000494105">
    <property type="component" value="Unassembled WGS sequence"/>
</dbReference>
<keyword evidence="2 4" id="KW-1133">Transmembrane helix</keyword>
<dbReference type="RefSeq" id="WP_175129324.1">
    <property type="nucleotide sequence ID" value="NZ_CADILD010000002.1"/>
</dbReference>
<proteinExistence type="predicted"/>
<dbReference type="InterPro" id="IPR036259">
    <property type="entry name" value="MFS_trans_sf"/>
</dbReference>
<feature type="transmembrane region" description="Helical" evidence="4">
    <location>
        <begin position="165"/>
        <end position="184"/>
    </location>
</feature>
<feature type="transmembrane region" description="Helical" evidence="4">
    <location>
        <begin position="352"/>
        <end position="371"/>
    </location>
</feature>
<dbReference type="Pfam" id="PF07690">
    <property type="entry name" value="MFS_1"/>
    <property type="match status" value="1"/>
</dbReference>
<keyword evidence="3 4" id="KW-0472">Membrane</keyword>
<name>A0A6S7E3X9_9BURK</name>
<feature type="transmembrane region" description="Helical" evidence="4">
    <location>
        <begin position="77"/>
        <end position="95"/>
    </location>
</feature>
<dbReference type="Gene3D" id="1.20.1250.20">
    <property type="entry name" value="MFS general substrate transporter like domains"/>
    <property type="match status" value="2"/>
</dbReference>
<dbReference type="EMBL" id="CADILD010000002">
    <property type="protein sequence ID" value="CAB3894682.1"/>
    <property type="molecule type" value="Genomic_DNA"/>
</dbReference>
<accession>A0A6S7E3X9</accession>
<evidence type="ECO:0000256" key="1">
    <source>
        <dbReference type="ARBA" id="ARBA00022692"/>
    </source>
</evidence>
<feature type="transmembrane region" description="Helical" evidence="4">
    <location>
        <begin position="377"/>
        <end position="397"/>
    </location>
</feature>
<feature type="transmembrane region" description="Helical" evidence="4">
    <location>
        <begin position="223"/>
        <end position="245"/>
    </location>
</feature>
<gene>
    <name evidence="6" type="ORF">LMG1861_03991</name>
</gene>
<dbReference type="GO" id="GO:0022857">
    <property type="term" value="F:transmembrane transporter activity"/>
    <property type="evidence" value="ECO:0007669"/>
    <property type="project" value="InterPro"/>
</dbReference>
<dbReference type="PANTHER" id="PTHR23539:SF1">
    <property type="entry name" value="MAJOR FACILITATOR SUPERFAMILY (MFS) PROFILE DOMAIN-CONTAINING PROTEIN"/>
    <property type="match status" value="1"/>
</dbReference>
<evidence type="ECO:0000313" key="6">
    <source>
        <dbReference type="EMBL" id="CAB3894682.1"/>
    </source>
</evidence>
<reference evidence="6 7" key="1">
    <citation type="submission" date="2020-04" db="EMBL/GenBank/DDBJ databases">
        <authorList>
            <person name="De Canck E."/>
        </authorList>
    </citation>
    <scope>NUCLEOTIDE SEQUENCE [LARGE SCALE GENOMIC DNA]</scope>
    <source>
        <strain evidence="6 7">LMG 1861</strain>
    </source>
</reference>
<keyword evidence="1 4" id="KW-0812">Transmembrane</keyword>
<evidence type="ECO:0000256" key="4">
    <source>
        <dbReference type="SAM" id="Phobius"/>
    </source>
</evidence>
<feature type="transmembrane region" description="Helical" evidence="4">
    <location>
        <begin position="322"/>
        <end position="340"/>
    </location>
</feature>
<feature type="transmembrane region" description="Helical" evidence="4">
    <location>
        <begin position="46"/>
        <end position="68"/>
    </location>
</feature>
<dbReference type="AlphaFoldDB" id="A0A6S7E3X9"/>
<dbReference type="InterPro" id="IPR011701">
    <property type="entry name" value="MFS"/>
</dbReference>